<sequence>MDNETLLDFELVVKALQGDGQARKRKGSEGDEVVSLIQGASWDLLDGYGFFLDSLEEAKKRVDQVPFMHRLNHIELGRM</sequence>
<organism evidence="1 2">
    <name type="scientific">Chaetomium tenue</name>
    <dbReference type="NCBI Taxonomy" id="1854479"/>
    <lineage>
        <taxon>Eukaryota</taxon>
        <taxon>Fungi</taxon>
        <taxon>Dikarya</taxon>
        <taxon>Ascomycota</taxon>
        <taxon>Pezizomycotina</taxon>
        <taxon>Sordariomycetes</taxon>
        <taxon>Sordariomycetidae</taxon>
        <taxon>Sordariales</taxon>
        <taxon>Chaetomiaceae</taxon>
        <taxon>Chaetomium</taxon>
    </lineage>
</organism>
<name>A0ACB7PBG7_9PEZI</name>
<dbReference type="Proteomes" id="UP000724584">
    <property type="component" value="Unassembled WGS sequence"/>
</dbReference>
<comment type="caution">
    <text evidence="1">The sequence shown here is derived from an EMBL/GenBank/DDBJ whole genome shotgun (WGS) entry which is preliminary data.</text>
</comment>
<gene>
    <name evidence="1" type="ORF">F5144DRAFT_574162</name>
</gene>
<keyword evidence="2" id="KW-1185">Reference proteome</keyword>
<dbReference type="EMBL" id="JAGIZQ010000004">
    <property type="protein sequence ID" value="KAH6632471.1"/>
    <property type="molecule type" value="Genomic_DNA"/>
</dbReference>
<accession>A0ACB7PBG7</accession>
<evidence type="ECO:0000313" key="1">
    <source>
        <dbReference type="EMBL" id="KAH6632471.1"/>
    </source>
</evidence>
<evidence type="ECO:0000313" key="2">
    <source>
        <dbReference type="Proteomes" id="UP000724584"/>
    </source>
</evidence>
<reference evidence="1 2" key="1">
    <citation type="journal article" date="2021" name="Nat. Commun.">
        <title>Genetic determinants of endophytism in the Arabidopsis root mycobiome.</title>
        <authorList>
            <person name="Mesny F."/>
            <person name="Miyauchi S."/>
            <person name="Thiergart T."/>
            <person name="Pickel B."/>
            <person name="Atanasova L."/>
            <person name="Karlsson M."/>
            <person name="Huettel B."/>
            <person name="Barry K.W."/>
            <person name="Haridas S."/>
            <person name="Chen C."/>
            <person name="Bauer D."/>
            <person name="Andreopoulos W."/>
            <person name="Pangilinan J."/>
            <person name="LaButti K."/>
            <person name="Riley R."/>
            <person name="Lipzen A."/>
            <person name="Clum A."/>
            <person name="Drula E."/>
            <person name="Henrissat B."/>
            <person name="Kohler A."/>
            <person name="Grigoriev I.V."/>
            <person name="Martin F.M."/>
            <person name="Hacquard S."/>
        </authorList>
    </citation>
    <scope>NUCLEOTIDE SEQUENCE [LARGE SCALE GENOMIC DNA]</scope>
    <source>
        <strain evidence="1 2">MPI-SDFR-AT-0079</strain>
    </source>
</reference>
<protein>
    <submittedName>
        <fullName evidence="1">Uncharacterized protein</fullName>
    </submittedName>
</protein>
<proteinExistence type="predicted"/>